<keyword evidence="6" id="KW-0732">Signal</keyword>
<evidence type="ECO:0000256" key="6">
    <source>
        <dbReference type="SAM" id="SignalP"/>
    </source>
</evidence>
<dbReference type="GO" id="GO:0016020">
    <property type="term" value="C:membrane"/>
    <property type="evidence" value="ECO:0007669"/>
    <property type="project" value="UniProtKB-SubCell"/>
</dbReference>
<evidence type="ECO:0000313" key="7">
    <source>
        <dbReference type="EMBL" id="CAE7219160.1"/>
    </source>
</evidence>
<evidence type="ECO:0000256" key="4">
    <source>
        <dbReference type="ARBA" id="ARBA00022679"/>
    </source>
</evidence>
<keyword evidence="4" id="KW-0808">Transferase</keyword>
<accession>A0A812K9T1</accession>
<feature type="signal peptide" evidence="6">
    <location>
        <begin position="1"/>
        <end position="17"/>
    </location>
</feature>
<name>A0A812K9T1_9DINO</name>
<evidence type="ECO:0000256" key="2">
    <source>
        <dbReference type="ARBA" id="ARBA00007647"/>
    </source>
</evidence>
<evidence type="ECO:0000313" key="8">
    <source>
        <dbReference type="Proteomes" id="UP000604046"/>
    </source>
</evidence>
<keyword evidence="3" id="KW-0328">Glycosyltransferase</keyword>
<gene>
    <name evidence="7" type="ORF">SNAT2548_LOCUS7920</name>
</gene>
<comment type="caution">
    <text evidence="7">The sequence shown here is derived from an EMBL/GenBank/DDBJ whole genome shotgun (WGS) entry which is preliminary data.</text>
</comment>
<dbReference type="EMBL" id="CAJNDS010000569">
    <property type="protein sequence ID" value="CAE7219160.1"/>
    <property type="molecule type" value="Genomic_DNA"/>
</dbReference>
<dbReference type="GO" id="GO:0016757">
    <property type="term" value="F:glycosyltransferase activity"/>
    <property type="evidence" value="ECO:0007669"/>
    <property type="project" value="UniProtKB-KW"/>
</dbReference>
<dbReference type="AlphaFoldDB" id="A0A812K9T1"/>
<sequence length="838" mass="93386">MDARGWVFLLACRCVRALTSQPRLMRVDVCNFQRDSVAYSSFQKARQSGGSRLIGTWENVVTSFAPEVVISPAHPSKANWHFSWLQTVHWDYVSYVLHTQGSFDVDAETVLLSNMILAFTKLAVMVGHETWGVPGSMGQDMVEEFTNEASSVVMESVRWLDAAASQFFESRMGDKTVSIFGMLQWLSTLFTFQRRRDMKQLGGVRHPCRTAKRPAVNSTAKGGLWHVLLGDLLTCLKSRQLIRDGKVSRPLAWVLDLGRRYWAPLHVAMAEAAGTEPYLLPFPSALQPRPPAHRDPRRLPLAELCATGRQQRQLQRSAVGGVPLPTESPMVSAYQRDGTRVTVVTVATGLPNSADSSRPSSDRLAYLLDFLIYVEKPRGECIRRGRCGDKNRTVYTCGPHAALLPEVSLRKWRCLFPTGKERWVDAYAVSFFRQAATIRCPVPSDVSLSLEGPLLVELQADSPYAGAEAWKIAADVCAKLSEGAGAEAPDAVVAEDAADAAARLAICVQPAWDMPDLERSVPRLIETFLRYYQLLGADSFTFYDFDGSFASHPEIVGLLATGKLKYFPRFMKAVSELLEDAWNLKLVKGQTGSRASFIQELTLNHCVLNYRSAADFVLLADKDVFLAFGPSIPVFPQARGCWRDAGTTSTCCSGTGPHARGRVHFHGKTPCWEGSRTFSKCCLEYMPEAPMPSPWPEFLKSRSPEFWRAVGTIALGVCEFAVPSSLNTSQTGSGWSFSSHIWRPKSCESQYYHLVSPWRFMSQNSEWVRLRPGSVRYYVDSEAARAMHLVNLHKVRCTEQRNDYGNGRQPCNWPDFGLRWSLPGLPGSDRSTALNFTS</sequence>
<organism evidence="7 8">
    <name type="scientific">Symbiodinium natans</name>
    <dbReference type="NCBI Taxonomy" id="878477"/>
    <lineage>
        <taxon>Eukaryota</taxon>
        <taxon>Sar</taxon>
        <taxon>Alveolata</taxon>
        <taxon>Dinophyceae</taxon>
        <taxon>Suessiales</taxon>
        <taxon>Symbiodiniaceae</taxon>
        <taxon>Symbiodinium</taxon>
    </lineage>
</organism>
<keyword evidence="5" id="KW-0472">Membrane</keyword>
<evidence type="ECO:0000256" key="5">
    <source>
        <dbReference type="ARBA" id="ARBA00023136"/>
    </source>
</evidence>
<evidence type="ECO:0000256" key="3">
    <source>
        <dbReference type="ARBA" id="ARBA00022676"/>
    </source>
</evidence>
<protein>
    <submittedName>
        <fullName evidence="7">Uncharacterized protein</fullName>
    </submittedName>
</protein>
<dbReference type="InterPro" id="IPR008166">
    <property type="entry name" value="Glyco_transf_92"/>
</dbReference>
<keyword evidence="8" id="KW-1185">Reference proteome</keyword>
<evidence type="ECO:0000256" key="1">
    <source>
        <dbReference type="ARBA" id="ARBA00004370"/>
    </source>
</evidence>
<dbReference type="Pfam" id="PF01697">
    <property type="entry name" value="Glyco_transf_92"/>
    <property type="match status" value="1"/>
</dbReference>
<proteinExistence type="inferred from homology"/>
<comment type="subcellular location">
    <subcellularLocation>
        <location evidence="1">Membrane</location>
    </subcellularLocation>
</comment>
<comment type="similarity">
    <text evidence="2">Belongs to the glycosyltransferase 92 family.</text>
</comment>
<reference evidence="7" key="1">
    <citation type="submission" date="2021-02" db="EMBL/GenBank/DDBJ databases">
        <authorList>
            <person name="Dougan E. K."/>
            <person name="Rhodes N."/>
            <person name="Thang M."/>
            <person name="Chan C."/>
        </authorList>
    </citation>
    <scope>NUCLEOTIDE SEQUENCE</scope>
</reference>
<feature type="chain" id="PRO_5032268571" evidence="6">
    <location>
        <begin position="18"/>
        <end position="838"/>
    </location>
</feature>
<dbReference type="Proteomes" id="UP000604046">
    <property type="component" value="Unassembled WGS sequence"/>
</dbReference>